<evidence type="ECO:0000313" key="4">
    <source>
        <dbReference type="EMBL" id="TLQ40623.1"/>
    </source>
</evidence>
<dbReference type="RefSeq" id="WP_138404843.1">
    <property type="nucleotide sequence ID" value="NZ_VBSP01000026.1"/>
</dbReference>
<keyword evidence="3" id="KW-0812">Transmembrane</keyword>
<comment type="subcellular location">
    <subcellularLocation>
        <location evidence="2">Cell membrane</location>
        <topology evidence="2">Multi-pass membrane protein</topology>
    </subcellularLocation>
</comment>
<reference evidence="4 5" key="1">
    <citation type="submission" date="2019-05" db="EMBL/GenBank/DDBJ databases">
        <title>The metagenome of a microbial culture collection derived from dairy environment covers the genomic content of the human microbiome.</title>
        <authorList>
            <person name="Roder T."/>
            <person name="Wuthrich D."/>
            <person name="Sattari Z."/>
            <person name="Von Ah U."/>
            <person name="Bar C."/>
            <person name="Ronchi F."/>
            <person name="Macpherson A.J."/>
            <person name="Ganal-Vonarburg S.C."/>
            <person name="Bruggmann R."/>
            <person name="Vergeres G."/>
        </authorList>
    </citation>
    <scope>NUCLEOTIDE SEQUENCE [LARGE SCALE GENOMIC DNA]</scope>
    <source>
        <strain evidence="4 5">FAM 24227</strain>
    </source>
</reference>
<dbReference type="InterPro" id="IPR003784">
    <property type="entry name" value="BioY"/>
</dbReference>
<dbReference type="EMBL" id="VBSP01000026">
    <property type="protein sequence ID" value="TLQ40623.1"/>
    <property type="molecule type" value="Genomic_DNA"/>
</dbReference>
<sequence>MKTRQLTQMALMLALLIICSQLTIPLGPVPITLQTFAILMIGLVLPPKYAGLTTLIYLVIGLFGLPVFSGGTGGFGSFISPSFGFVIGFIPASFIISYLKQRLRPETNSKLIGITLIGTVILYIIGLSYMYIIFRNVLDIETGFTHVLQLGLIPFIPGDIFKALLAIFVYKRLKRIL</sequence>
<keyword evidence="2 3" id="KW-0472">Membrane</keyword>
<name>A0A5R9DYH9_9LACT</name>
<accession>A0A5R9DYH9</accession>
<dbReference type="PIRSF" id="PIRSF016661">
    <property type="entry name" value="BioY"/>
    <property type="match status" value="1"/>
</dbReference>
<dbReference type="GO" id="GO:0005886">
    <property type="term" value="C:plasma membrane"/>
    <property type="evidence" value="ECO:0007669"/>
    <property type="project" value="UniProtKB-SubCell"/>
</dbReference>
<dbReference type="Proteomes" id="UP000306420">
    <property type="component" value="Unassembled WGS sequence"/>
</dbReference>
<evidence type="ECO:0000256" key="2">
    <source>
        <dbReference type="PIRNR" id="PIRNR016661"/>
    </source>
</evidence>
<dbReference type="Gene3D" id="1.10.1760.20">
    <property type="match status" value="1"/>
</dbReference>
<gene>
    <name evidence="4" type="ORF">FEZ33_07790</name>
</gene>
<proteinExistence type="inferred from homology"/>
<dbReference type="GO" id="GO:0015225">
    <property type="term" value="F:biotin transmembrane transporter activity"/>
    <property type="evidence" value="ECO:0007669"/>
    <property type="project" value="UniProtKB-UniRule"/>
</dbReference>
<organism evidence="4 5">
    <name type="scientific">Ruoffia tabacinasalis</name>
    <dbReference type="NCBI Taxonomy" id="87458"/>
    <lineage>
        <taxon>Bacteria</taxon>
        <taxon>Bacillati</taxon>
        <taxon>Bacillota</taxon>
        <taxon>Bacilli</taxon>
        <taxon>Lactobacillales</taxon>
        <taxon>Aerococcaceae</taxon>
        <taxon>Ruoffia</taxon>
    </lineage>
</organism>
<evidence type="ECO:0000256" key="3">
    <source>
        <dbReference type="SAM" id="Phobius"/>
    </source>
</evidence>
<keyword evidence="3" id="KW-1133">Transmembrane helix</keyword>
<evidence type="ECO:0000256" key="1">
    <source>
        <dbReference type="ARBA" id="ARBA00010692"/>
    </source>
</evidence>
<dbReference type="PANTHER" id="PTHR34295">
    <property type="entry name" value="BIOTIN TRANSPORTER BIOY"/>
    <property type="match status" value="1"/>
</dbReference>
<protein>
    <recommendedName>
        <fullName evidence="2">Biotin transporter</fullName>
    </recommendedName>
</protein>
<dbReference type="AlphaFoldDB" id="A0A5R9DYH9"/>
<keyword evidence="2" id="KW-0813">Transport</keyword>
<comment type="caution">
    <text evidence="4">The sequence shown here is derived from an EMBL/GenBank/DDBJ whole genome shotgun (WGS) entry which is preliminary data.</text>
</comment>
<feature type="transmembrane region" description="Helical" evidence="3">
    <location>
        <begin position="78"/>
        <end position="99"/>
    </location>
</feature>
<dbReference type="Pfam" id="PF02632">
    <property type="entry name" value="BioY"/>
    <property type="match status" value="1"/>
</dbReference>
<feature type="transmembrane region" description="Helical" evidence="3">
    <location>
        <begin position="111"/>
        <end position="134"/>
    </location>
</feature>
<evidence type="ECO:0000313" key="5">
    <source>
        <dbReference type="Proteomes" id="UP000306420"/>
    </source>
</evidence>
<dbReference type="OrthoDB" id="9803495at2"/>
<feature type="transmembrane region" description="Helical" evidence="3">
    <location>
        <begin position="146"/>
        <end position="170"/>
    </location>
</feature>
<comment type="similarity">
    <text evidence="1 2">Belongs to the BioY family.</text>
</comment>
<keyword evidence="2" id="KW-1003">Cell membrane</keyword>
<dbReference type="PANTHER" id="PTHR34295:SF1">
    <property type="entry name" value="BIOTIN TRANSPORTER BIOY"/>
    <property type="match status" value="1"/>
</dbReference>